<accession>A0A382MM64</accession>
<protein>
    <recommendedName>
        <fullName evidence="3">Replication protein</fullName>
    </recommendedName>
</protein>
<gene>
    <name evidence="2" type="ORF">METZ01_LOCUS302442</name>
</gene>
<reference evidence="2" key="1">
    <citation type="submission" date="2018-05" db="EMBL/GenBank/DDBJ databases">
        <authorList>
            <person name="Lanie J.A."/>
            <person name="Ng W.-L."/>
            <person name="Kazmierczak K.M."/>
            <person name="Andrzejewski T.M."/>
            <person name="Davidsen T.M."/>
            <person name="Wayne K.J."/>
            <person name="Tettelin H."/>
            <person name="Glass J.I."/>
            <person name="Rusch D."/>
            <person name="Podicherti R."/>
            <person name="Tsui H.-C.T."/>
            <person name="Winkler M.E."/>
        </authorList>
    </citation>
    <scope>NUCLEOTIDE SEQUENCE</scope>
</reference>
<feature type="region of interest" description="Disordered" evidence="1">
    <location>
        <begin position="1"/>
        <end position="21"/>
    </location>
</feature>
<dbReference type="EMBL" id="UINC01094388">
    <property type="protein sequence ID" value="SVC49588.1"/>
    <property type="molecule type" value="Genomic_DNA"/>
</dbReference>
<feature type="compositionally biased region" description="Polar residues" evidence="1">
    <location>
        <begin position="1"/>
        <end position="19"/>
    </location>
</feature>
<proteinExistence type="predicted"/>
<organism evidence="2">
    <name type="scientific">marine metagenome</name>
    <dbReference type="NCBI Taxonomy" id="408172"/>
    <lineage>
        <taxon>unclassified sequences</taxon>
        <taxon>metagenomes</taxon>
        <taxon>ecological metagenomes</taxon>
    </lineage>
</organism>
<evidence type="ECO:0000313" key="2">
    <source>
        <dbReference type="EMBL" id="SVC49588.1"/>
    </source>
</evidence>
<evidence type="ECO:0008006" key="3">
    <source>
        <dbReference type="Google" id="ProtNLM"/>
    </source>
</evidence>
<sequence>MVASSNDMRTNSDTTSSEVYKQRGWKRTDPIPEYIYDIHQSLVEEEIITRPEIIKCSKEFIRKLEPDLPNPNKPRRLKRCHYVNRCPICNYLREQQVDNEMNPHRQLLLDHGGKNILMTFKLRHNNDSLPKLQYVLKNSIKKFKDSDIFKRMLFPSKYRFYVKTEYEISWSEDNGWNPHCHLQIGSTNPMPTDEIKKHVAPVWTKIVTKVSSNKYYIPNLSHGVDVKESLSGGHSKDKDPYEDAMKKLHKKSMKEMKEKFKDIKFDTAGSRRIKGSFSLLQMQSNLNDIFIPLLKEYYKKTVKGFRRVFFNLNSHHSLFRKISTK</sequence>
<evidence type="ECO:0000256" key="1">
    <source>
        <dbReference type="SAM" id="MobiDB-lite"/>
    </source>
</evidence>
<name>A0A382MM64_9ZZZZ</name>
<dbReference type="AlphaFoldDB" id="A0A382MM64"/>